<dbReference type="AlphaFoldDB" id="A0AAF3FRT2"/>
<name>A0AAF3FRT2_9BILA</name>
<dbReference type="Proteomes" id="UP000887575">
    <property type="component" value="Unassembled WGS sequence"/>
</dbReference>
<dbReference type="WBParaSite" id="MBELARI_LOCUS9935">
    <property type="protein sequence ID" value="MBELARI_LOCUS9935"/>
    <property type="gene ID" value="MBELARI_LOCUS9935"/>
</dbReference>
<sequence length="76" mass="8318">MLQSARLSMAAASGKPFRPLGAYIPQNQPSTSRSRDKPPPVPIHRAPSVYSIRNPSLHTARSHRSTGRSSVQKELV</sequence>
<reference evidence="3 4" key="1">
    <citation type="submission" date="2024-02" db="UniProtKB">
        <authorList>
            <consortium name="WormBaseParasite"/>
        </authorList>
    </citation>
    <scope>IDENTIFICATION</scope>
</reference>
<evidence type="ECO:0000256" key="1">
    <source>
        <dbReference type="SAM" id="MobiDB-lite"/>
    </source>
</evidence>
<feature type="region of interest" description="Disordered" evidence="1">
    <location>
        <begin position="1"/>
        <end position="76"/>
    </location>
</feature>
<accession>A0AAF3FRT2</accession>
<keyword evidence="2" id="KW-1185">Reference proteome</keyword>
<dbReference type="WBParaSite" id="MBELARI_LOCUS9217">
    <property type="protein sequence ID" value="MBELARI_LOCUS9217"/>
    <property type="gene ID" value="MBELARI_LOCUS9217"/>
</dbReference>
<organism evidence="2 4">
    <name type="scientific">Mesorhabditis belari</name>
    <dbReference type="NCBI Taxonomy" id="2138241"/>
    <lineage>
        <taxon>Eukaryota</taxon>
        <taxon>Metazoa</taxon>
        <taxon>Ecdysozoa</taxon>
        <taxon>Nematoda</taxon>
        <taxon>Chromadorea</taxon>
        <taxon>Rhabditida</taxon>
        <taxon>Rhabditina</taxon>
        <taxon>Rhabditomorpha</taxon>
        <taxon>Rhabditoidea</taxon>
        <taxon>Rhabditidae</taxon>
        <taxon>Mesorhabditinae</taxon>
        <taxon>Mesorhabditis</taxon>
    </lineage>
</organism>
<evidence type="ECO:0000313" key="4">
    <source>
        <dbReference type="WBParaSite" id="MBELARI_LOCUS9935"/>
    </source>
</evidence>
<evidence type="ECO:0000313" key="3">
    <source>
        <dbReference type="WBParaSite" id="MBELARI_LOCUS9217"/>
    </source>
</evidence>
<evidence type="ECO:0000313" key="2">
    <source>
        <dbReference type="Proteomes" id="UP000887575"/>
    </source>
</evidence>
<feature type="compositionally biased region" description="Polar residues" evidence="1">
    <location>
        <begin position="67"/>
        <end position="76"/>
    </location>
</feature>
<protein>
    <submittedName>
        <fullName evidence="3 4">Uncharacterized protein</fullName>
    </submittedName>
</protein>
<proteinExistence type="predicted"/>